<keyword evidence="1" id="KW-0732">Signal</keyword>
<comment type="caution">
    <text evidence="2">The sequence shown here is derived from an EMBL/GenBank/DDBJ whole genome shotgun (WGS) entry which is preliminary data.</text>
</comment>
<name>A0ABD0JQ33_9CAEN</name>
<dbReference type="AlphaFoldDB" id="A0ABD0JQ33"/>
<evidence type="ECO:0000313" key="3">
    <source>
        <dbReference type="Proteomes" id="UP001519460"/>
    </source>
</evidence>
<feature type="chain" id="PRO_5044849920" evidence="1">
    <location>
        <begin position="23"/>
        <end position="174"/>
    </location>
</feature>
<proteinExistence type="predicted"/>
<evidence type="ECO:0000313" key="2">
    <source>
        <dbReference type="EMBL" id="KAK7476829.1"/>
    </source>
</evidence>
<keyword evidence="3" id="KW-1185">Reference proteome</keyword>
<sequence length="174" mass="18978">MTMKRHAVFFLALLLCVTFNTGVRHLPERNGTQDSLVVTSEKSDSQTSVGIERFHSREDDSTAALVTVPTNTAEDDILFSDHIIVSDPGHTELESVYTQPYHVVTGSRGTTTKRWITTGDNQTTLPSDAAHLSYSEISPLSTASARLSANTTADLPVNSPWKMRTTTSTTHVAT</sequence>
<accession>A0ABD0JQ33</accession>
<organism evidence="2 3">
    <name type="scientific">Batillaria attramentaria</name>
    <dbReference type="NCBI Taxonomy" id="370345"/>
    <lineage>
        <taxon>Eukaryota</taxon>
        <taxon>Metazoa</taxon>
        <taxon>Spiralia</taxon>
        <taxon>Lophotrochozoa</taxon>
        <taxon>Mollusca</taxon>
        <taxon>Gastropoda</taxon>
        <taxon>Caenogastropoda</taxon>
        <taxon>Sorbeoconcha</taxon>
        <taxon>Cerithioidea</taxon>
        <taxon>Batillariidae</taxon>
        <taxon>Batillaria</taxon>
    </lineage>
</organism>
<feature type="non-terminal residue" evidence="2">
    <location>
        <position position="174"/>
    </location>
</feature>
<dbReference type="Proteomes" id="UP001519460">
    <property type="component" value="Unassembled WGS sequence"/>
</dbReference>
<protein>
    <submittedName>
        <fullName evidence="2">Uncharacterized protein</fullName>
    </submittedName>
</protein>
<gene>
    <name evidence="2" type="ORF">BaRGS_00031911</name>
</gene>
<reference evidence="2 3" key="1">
    <citation type="journal article" date="2023" name="Sci. Data">
        <title>Genome assembly of the Korean intertidal mud-creeper Batillaria attramentaria.</title>
        <authorList>
            <person name="Patra A.K."/>
            <person name="Ho P.T."/>
            <person name="Jun S."/>
            <person name="Lee S.J."/>
            <person name="Kim Y."/>
            <person name="Won Y.J."/>
        </authorList>
    </citation>
    <scope>NUCLEOTIDE SEQUENCE [LARGE SCALE GENOMIC DNA]</scope>
    <source>
        <strain evidence="2">Wonlab-2016</strain>
    </source>
</reference>
<dbReference type="EMBL" id="JACVVK020000364">
    <property type="protein sequence ID" value="KAK7476829.1"/>
    <property type="molecule type" value="Genomic_DNA"/>
</dbReference>
<feature type="signal peptide" evidence="1">
    <location>
        <begin position="1"/>
        <end position="22"/>
    </location>
</feature>
<evidence type="ECO:0000256" key="1">
    <source>
        <dbReference type="SAM" id="SignalP"/>
    </source>
</evidence>